<dbReference type="Pfam" id="PF07730">
    <property type="entry name" value="HisKA_3"/>
    <property type="match status" value="1"/>
</dbReference>
<dbReference type="InterPro" id="IPR011712">
    <property type="entry name" value="Sig_transdc_His_kin_sub3_dim/P"/>
</dbReference>
<dbReference type="Gene3D" id="3.30.565.10">
    <property type="entry name" value="Histidine kinase-like ATPase, C-terminal domain"/>
    <property type="match status" value="1"/>
</dbReference>
<evidence type="ECO:0000313" key="12">
    <source>
        <dbReference type="Proteomes" id="UP001501638"/>
    </source>
</evidence>
<keyword evidence="12" id="KW-1185">Reference proteome</keyword>
<feature type="transmembrane region" description="Helical" evidence="9">
    <location>
        <begin position="112"/>
        <end position="137"/>
    </location>
</feature>
<evidence type="ECO:0000256" key="2">
    <source>
        <dbReference type="ARBA" id="ARBA00012438"/>
    </source>
</evidence>
<dbReference type="GO" id="GO:0016301">
    <property type="term" value="F:kinase activity"/>
    <property type="evidence" value="ECO:0007669"/>
    <property type="project" value="UniProtKB-KW"/>
</dbReference>
<evidence type="ECO:0000256" key="1">
    <source>
        <dbReference type="ARBA" id="ARBA00000085"/>
    </source>
</evidence>
<keyword evidence="4" id="KW-0808">Transferase</keyword>
<dbReference type="EMBL" id="BAAASZ010000037">
    <property type="protein sequence ID" value="GAA2461774.1"/>
    <property type="molecule type" value="Genomic_DNA"/>
</dbReference>
<keyword evidence="3" id="KW-0597">Phosphoprotein</keyword>
<evidence type="ECO:0000256" key="3">
    <source>
        <dbReference type="ARBA" id="ARBA00022553"/>
    </source>
</evidence>
<evidence type="ECO:0000256" key="9">
    <source>
        <dbReference type="SAM" id="Phobius"/>
    </source>
</evidence>
<protein>
    <recommendedName>
        <fullName evidence="2">histidine kinase</fullName>
        <ecNumber evidence="2">2.7.13.3</ecNumber>
    </recommendedName>
</protein>
<evidence type="ECO:0000256" key="7">
    <source>
        <dbReference type="ARBA" id="ARBA00022840"/>
    </source>
</evidence>
<dbReference type="InterPro" id="IPR036890">
    <property type="entry name" value="HATPase_C_sf"/>
</dbReference>
<evidence type="ECO:0000256" key="5">
    <source>
        <dbReference type="ARBA" id="ARBA00022741"/>
    </source>
</evidence>
<keyword evidence="5" id="KW-0547">Nucleotide-binding</keyword>
<evidence type="ECO:0000313" key="11">
    <source>
        <dbReference type="EMBL" id="GAA2461774.1"/>
    </source>
</evidence>
<keyword evidence="6 11" id="KW-0418">Kinase</keyword>
<name>A0ABN3KMB8_9ACTN</name>
<dbReference type="EC" id="2.7.13.3" evidence="2"/>
<dbReference type="Gene3D" id="1.20.5.1930">
    <property type="match status" value="1"/>
</dbReference>
<dbReference type="PANTHER" id="PTHR24421:SF10">
    <property type="entry name" value="NITRATE_NITRITE SENSOR PROTEIN NARQ"/>
    <property type="match status" value="1"/>
</dbReference>
<evidence type="ECO:0000259" key="10">
    <source>
        <dbReference type="Pfam" id="PF07730"/>
    </source>
</evidence>
<reference evidence="11 12" key="1">
    <citation type="journal article" date="2019" name="Int. J. Syst. Evol. Microbiol.">
        <title>The Global Catalogue of Microorganisms (GCM) 10K type strain sequencing project: providing services to taxonomists for standard genome sequencing and annotation.</title>
        <authorList>
            <consortium name="The Broad Institute Genomics Platform"/>
            <consortium name="The Broad Institute Genome Sequencing Center for Infectious Disease"/>
            <person name="Wu L."/>
            <person name="Ma J."/>
        </authorList>
    </citation>
    <scope>NUCLEOTIDE SEQUENCE [LARGE SCALE GENOMIC DNA]</scope>
    <source>
        <strain evidence="11 12">JCM 6305</strain>
    </source>
</reference>
<keyword evidence="8" id="KW-0902">Two-component regulatory system</keyword>
<dbReference type="Proteomes" id="UP001501638">
    <property type="component" value="Unassembled WGS sequence"/>
</dbReference>
<keyword evidence="9" id="KW-1133">Transmembrane helix</keyword>
<comment type="caution">
    <text evidence="11">The sequence shown here is derived from an EMBL/GenBank/DDBJ whole genome shotgun (WGS) entry which is preliminary data.</text>
</comment>
<evidence type="ECO:0000256" key="8">
    <source>
        <dbReference type="ARBA" id="ARBA00023012"/>
    </source>
</evidence>
<evidence type="ECO:0000256" key="4">
    <source>
        <dbReference type="ARBA" id="ARBA00022679"/>
    </source>
</evidence>
<feature type="transmembrane region" description="Helical" evidence="9">
    <location>
        <begin position="20"/>
        <end position="42"/>
    </location>
</feature>
<dbReference type="InterPro" id="IPR050482">
    <property type="entry name" value="Sensor_HK_TwoCompSys"/>
</dbReference>
<proteinExistence type="predicted"/>
<keyword evidence="7" id="KW-0067">ATP-binding</keyword>
<keyword evidence="9" id="KW-0812">Transmembrane</keyword>
<sequence length="426" mass="44246">MSRTDREAVRRLRLRWVHLLLGGALLMPYFLAATVVLSVAVPDADPFRHLGWQFAAYGLSLPAVAVTALFPLARTLEGAAARALCRVPGEQPVSAPADSWAARRRTAVWSTLHVGLGALVGGATLAVPPAAAVLVALPFSERLREAGRPRYALGTPLWTAPIAGVVLLAALVAAAWAAGALLARCAPVLLGPTPADRLAAAEARAAALAARNRLARELHDSVGHALSAVALQAGAARTVLDSDPAFVRRALAAIEETARRTTGDLDAVLGMLRDGEEPSRAPAGPTLAELDDLLERTRAGGVPVALTTSGTRRELLDALPETVSREAYRIVQEGLANALRHAGRVPVAVSLGPDDGSHDGSPDGELVITVENPVRAGSGPRRPRPGGGAGLRGVAERAAALGGSAEAGVRDGHWRLAVRLPLRGHR</sequence>
<keyword evidence="9" id="KW-0472">Membrane</keyword>
<evidence type="ECO:0000256" key="6">
    <source>
        <dbReference type="ARBA" id="ARBA00022777"/>
    </source>
</evidence>
<feature type="transmembrane region" description="Helical" evidence="9">
    <location>
        <begin position="157"/>
        <end position="183"/>
    </location>
</feature>
<feature type="transmembrane region" description="Helical" evidence="9">
    <location>
        <begin position="54"/>
        <end position="73"/>
    </location>
</feature>
<dbReference type="PANTHER" id="PTHR24421">
    <property type="entry name" value="NITRATE/NITRITE SENSOR PROTEIN NARX-RELATED"/>
    <property type="match status" value="1"/>
</dbReference>
<organism evidence="11 12">
    <name type="scientific">Streptomyces macrosporus</name>
    <dbReference type="NCBI Taxonomy" id="44032"/>
    <lineage>
        <taxon>Bacteria</taxon>
        <taxon>Bacillati</taxon>
        <taxon>Actinomycetota</taxon>
        <taxon>Actinomycetes</taxon>
        <taxon>Kitasatosporales</taxon>
        <taxon>Streptomycetaceae</taxon>
        <taxon>Streptomyces</taxon>
    </lineage>
</organism>
<accession>A0ABN3KMB8</accession>
<feature type="domain" description="Signal transduction histidine kinase subgroup 3 dimerisation and phosphoacceptor" evidence="10">
    <location>
        <begin position="211"/>
        <end position="276"/>
    </location>
</feature>
<gene>
    <name evidence="11" type="ORF">GCM10010405_52710</name>
</gene>
<comment type="catalytic activity">
    <reaction evidence="1">
        <text>ATP + protein L-histidine = ADP + protein N-phospho-L-histidine.</text>
        <dbReference type="EC" id="2.7.13.3"/>
    </reaction>
</comment>